<organism evidence="1 2">
    <name type="scientific">Anaerospora hongkongensis</name>
    <dbReference type="NCBI Taxonomy" id="244830"/>
    <lineage>
        <taxon>Bacteria</taxon>
        <taxon>Bacillati</taxon>
        <taxon>Bacillota</taxon>
        <taxon>Negativicutes</taxon>
        <taxon>Selenomonadales</taxon>
        <taxon>Sporomusaceae</taxon>
        <taxon>Anaerospora</taxon>
    </lineage>
</organism>
<evidence type="ECO:0000313" key="2">
    <source>
        <dbReference type="Proteomes" id="UP000295063"/>
    </source>
</evidence>
<dbReference type="AlphaFoldDB" id="A0A4R1Q028"/>
<comment type="caution">
    <text evidence="1">The sequence shown here is derived from an EMBL/GenBank/DDBJ whole genome shotgun (WGS) entry which is preliminary data.</text>
</comment>
<dbReference type="OrthoDB" id="9961920at2"/>
<proteinExistence type="predicted"/>
<evidence type="ECO:0000313" key="1">
    <source>
        <dbReference type="EMBL" id="TCL38786.1"/>
    </source>
</evidence>
<dbReference type="RefSeq" id="WP_132077084.1">
    <property type="nucleotide sequence ID" value="NZ_SLUI01000003.1"/>
</dbReference>
<name>A0A4R1Q028_9FIRM</name>
<keyword evidence="2" id="KW-1185">Reference proteome</keyword>
<accession>A0A4R1Q028</accession>
<dbReference type="Proteomes" id="UP000295063">
    <property type="component" value="Unassembled WGS sequence"/>
</dbReference>
<gene>
    <name evidence="1" type="ORF">EV210_103269</name>
</gene>
<reference evidence="1 2" key="1">
    <citation type="submission" date="2019-03" db="EMBL/GenBank/DDBJ databases">
        <title>Genomic Encyclopedia of Type Strains, Phase IV (KMG-IV): sequencing the most valuable type-strain genomes for metagenomic binning, comparative biology and taxonomic classification.</title>
        <authorList>
            <person name="Goeker M."/>
        </authorList>
    </citation>
    <scope>NUCLEOTIDE SEQUENCE [LARGE SCALE GENOMIC DNA]</scope>
    <source>
        <strain evidence="1 2">DSM 15969</strain>
    </source>
</reference>
<sequence length="187" mass="21905">MADVYTAFEVIVDRNGNEHFIYAAMLEWKDKIRYFMKKLDYPDILAYDILKSKVNHDGSISRMYSEEGYEAILEMIYLAVNKKETKEEIRGWLDLRTARQIIDVFLDVSHYKRTGSSEQEKEPEWNRLIAFLIQETSLTLQDIKQMSIPEIEATIEGINRNNKQQEAKEQLTGVDAIQALQKMQGKF</sequence>
<protein>
    <submittedName>
        <fullName evidence="1">Uncharacterized protein</fullName>
    </submittedName>
</protein>
<dbReference type="EMBL" id="SLUI01000003">
    <property type="protein sequence ID" value="TCL38786.1"/>
    <property type="molecule type" value="Genomic_DNA"/>
</dbReference>